<protein>
    <submittedName>
        <fullName evidence="3">Uncharacterized protein</fullName>
    </submittedName>
</protein>
<keyword evidence="2" id="KW-1133">Transmembrane helix</keyword>
<keyword evidence="4" id="KW-1185">Reference proteome</keyword>
<evidence type="ECO:0000256" key="1">
    <source>
        <dbReference type="SAM" id="MobiDB-lite"/>
    </source>
</evidence>
<dbReference type="EMBL" id="KZ678375">
    <property type="protein sequence ID" value="PSS03349.1"/>
    <property type="molecule type" value="Genomic_DNA"/>
</dbReference>
<dbReference type="Proteomes" id="UP000241462">
    <property type="component" value="Unassembled WGS sequence"/>
</dbReference>
<reference evidence="3 4" key="1">
    <citation type="journal article" date="2018" name="Mycol. Prog.">
        <title>Coniella lustricola, a new species from submerged detritus.</title>
        <authorList>
            <person name="Raudabaugh D.B."/>
            <person name="Iturriaga T."/>
            <person name="Carver A."/>
            <person name="Mondo S."/>
            <person name="Pangilinan J."/>
            <person name="Lipzen A."/>
            <person name="He G."/>
            <person name="Amirebrahimi M."/>
            <person name="Grigoriev I.V."/>
            <person name="Miller A.N."/>
        </authorList>
    </citation>
    <scope>NUCLEOTIDE SEQUENCE [LARGE SCALE GENOMIC DNA]</scope>
    <source>
        <strain evidence="3 4">B22-T-1</strain>
    </source>
</reference>
<feature type="compositionally biased region" description="Acidic residues" evidence="1">
    <location>
        <begin position="272"/>
        <end position="282"/>
    </location>
</feature>
<name>A0A2T3AM05_9PEZI</name>
<dbReference type="InParanoid" id="A0A2T3AM05"/>
<keyword evidence="2" id="KW-0472">Membrane</keyword>
<evidence type="ECO:0000313" key="4">
    <source>
        <dbReference type="Proteomes" id="UP000241462"/>
    </source>
</evidence>
<evidence type="ECO:0000256" key="2">
    <source>
        <dbReference type="SAM" id="Phobius"/>
    </source>
</evidence>
<dbReference type="AlphaFoldDB" id="A0A2T3AM05"/>
<feature type="compositionally biased region" description="Polar residues" evidence="1">
    <location>
        <begin position="27"/>
        <end position="44"/>
    </location>
</feature>
<accession>A0A2T3AM05</accession>
<keyword evidence="2" id="KW-0812">Transmembrane</keyword>
<feature type="transmembrane region" description="Helical" evidence="2">
    <location>
        <begin position="116"/>
        <end position="137"/>
    </location>
</feature>
<feature type="compositionally biased region" description="Low complexity" evidence="1">
    <location>
        <begin position="45"/>
        <end position="59"/>
    </location>
</feature>
<proteinExistence type="predicted"/>
<organism evidence="3 4">
    <name type="scientific">Coniella lustricola</name>
    <dbReference type="NCBI Taxonomy" id="2025994"/>
    <lineage>
        <taxon>Eukaryota</taxon>
        <taxon>Fungi</taxon>
        <taxon>Dikarya</taxon>
        <taxon>Ascomycota</taxon>
        <taxon>Pezizomycotina</taxon>
        <taxon>Sordariomycetes</taxon>
        <taxon>Sordariomycetidae</taxon>
        <taxon>Diaporthales</taxon>
        <taxon>Schizoparmaceae</taxon>
        <taxon>Coniella</taxon>
    </lineage>
</organism>
<evidence type="ECO:0000313" key="3">
    <source>
        <dbReference type="EMBL" id="PSS03349.1"/>
    </source>
</evidence>
<feature type="region of interest" description="Disordered" evidence="1">
    <location>
        <begin position="27"/>
        <end position="59"/>
    </location>
</feature>
<feature type="compositionally biased region" description="Low complexity" evidence="1">
    <location>
        <begin position="284"/>
        <end position="295"/>
    </location>
</feature>
<sequence>MRTGPMRICSPAGVCYLQWVSLEYGSSDSNTSNGTHTSSVVPQYSMQPKTKTTTMSTTTPVIPGSTSVLNLPLPGYQPGTFTAITTLTTSSTGVGGSATSSSCVGDQTTTTSISALNLFFIAGGAAIVVLGALGFLFQKKVKRCVNRSLDSCLSCWDRCRKSNNKSPNKNNKNGSSSGRYDGDIELRNLVPGHDTFAGIYTDGRGYMAPVACASAREGQANLSALTPTPTPTPGPMPRAERPLARWPFTHEPIGDFGQRRGAVEDVFVLGDDLDEESGDGEGGEQQQQQQQQQQEGKGKGKENGLQVESADEVPSAKAVEPSSAL</sequence>
<gene>
    <name evidence="3" type="ORF">BD289DRAFT_191656</name>
</gene>
<feature type="region of interest" description="Disordered" evidence="1">
    <location>
        <begin position="272"/>
        <end position="325"/>
    </location>
</feature>